<gene>
    <name evidence="1" type="ORF">NITHO_470001</name>
</gene>
<name>I4EKM3_9BACT</name>
<keyword evidence="2" id="KW-1185">Reference proteome</keyword>
<accession>I4EKM3</accession>
<evidence type="ECO:0000313" key="2">
    <source>
        <dbReference type="Proteomes" id="UP000004221"/>
    </source>
</evidence>
<organism evidence="1 2">
    <name type="scientific">Nitrolancea hollandica Lb</name>
    <dbReference type="NCBI Taxonomy" id="1129897"/>
    <lineage>
        <taxon>Bacteria</taxon>
        <taxon>Pseudomonadati</taxon>
        <taxon>Thermomicrobiota</taxon>
        <taxon>Thermomicrobia</taxon>
        <taxon>Sphaerobacterales</taxon>
        <taxon>Sphaerobacterineae</taxon>
        <taxon>Sphaerobacteraceae</taxon>
        <taxon>Nitrolancea</taxon>
    </lineage>
</organism>
<protein>
    <submittedName>
        <fullName evidence="1">Uncharacterized protein</fullName>
    </submittedName>
</protein>
<evidence type="ECO:0000313" key="1">
    <source>
        <dbReference type="EMBL" id="CCF85235.1"/>
    </source>
</evidence>
<dbReference type="EMBL" id="CAGS01000412">
    <property type="protein sequence ID" value="CCF85235.1"/>
    <property type="molecule type" value="Genomic_DNA"/>
</dbReference>
<comment type="caution">
    <text evidence="1">The sequence shown here is derived from an EMBL/GenBank/DDBJ whole genome shotgun (WGS) entry which is preliminary data.</text>
</comment>
<proteinExistence type="predicted"/>
<sequence>MQFAPIGEDATVSLRKQSSTLCEFLNETGLQVFFEMDAVMIPPAMLLKPDRTIPPFDRTKLIALDWTGISLSVESQGVERRPDSVQARTIKHVRSLADWDVIIDDDTSGEIADIVAMRVDGDTLYVHLTHCKYVTGGQVRKQVEDLYEVCGQAQKSTQWRRNIPLLFKRLIKRQRRKVERTGHTGFMQGDFSALYILEDKARMLKTEFTIAVAQPGVTKSGISPAQLELLASTEVYVYETAYASFEVYCNS</sequence>
<dbReference type="AlphaFoldDB" id="I4EKM3"/>
<reference evidence="1 2" key="1">
    <citation type="journal article" date="2012" name="ISME J.">
        <title>Nitrification expanded: discovery, physiology and genomics of a nitrite-oxidizing bacterium from the phylum Chloroflexi.</title>
        <authorList>
            <person name="Sorokin D.Y."/>
            <person name="Lucker S."/>
            <person name="Vejmelkova D."/>
            <person name="Kostrikina N.A."/>
            <person name="Kleerebezem R."/>
            <person name="Rijpstra W.I."/>
            <person name="Damste J.S."/>
            <person name="Le Paslier D."/>
            <person name="Muyzer G."/>
            <person name="Wagner M."/>
            <person name="van Loosdrecht M.C."/>
            <person name="Daims H."/>
        </authorList>
    </citation>
    <scope>NUCLEOTIDE SEQUENCE [LARGE SCALE GENOMIC DNA]</scope>
    <source>
        <strain evidence="2">none</strain>
    </source>
</reference>
<dbReference type="Proteomes" id="UP000004221">
    <property type="component" value="Unassembled WGS sequence"/>
</dbReference>